<gene>
    <name evidence="7" type="ORF">PYX00_011769</name>
</gene>
<evidence type="ECO:0000313" key="7">
    <source>
        <dbReference type="EMBL" id="KAL0266052.1"/>
    </source>
</evidence>
<evidence type="ECO:0000256" key="3">
    <source>
        <dbReference type="ARBA" id="ARBA00023163"/>
    </source>
</evidence>
<evidence type="ECO:0000256" key="4">
    <source>
        <dbReference type="ARBA" id="ARBA00023242"/>
    </source>
</evidence>
<dbReference type="Gene3D" id="1.10.20.10">
    <property type="entry name" value="Histone, subunit A"/>
    <property type="match status" value="1"/>
</dbReference>
<comment type="subcellular location">
    <subcellularLocation>
        <location evidence="1">Nucleus</location>
    </subcellularLocation>
</comment>
<keyword evidence="4" id="KW-0539">Nucleus</keyword>
<evidence type="ECO:0000256" key="5">
    <source>
        <dbReference type="ARBA" id="ARBA00038392"/>
    </source>
</evidence>
<dbReference type="AlphaFoldDB" id="A0AAW2H8M1"/>
<organism evidence="7">
    <name type="scientific">Menopon gallinae</name>
    <name type="common">poultry shaft louse</name>
    <dbReference type="NCBI Taxonomy" id="328185"/>
    <lineage>
        <taxon>Eukaryota</taxon>
        <taxon>Metazoa</taxon>
        <taxon>Ecdysozoa</taxon>
        <taxon>Arthropoda</taxon>
        <taxon>Hexapoda</taxon>
        <taxon>Insecta</taxon>
        <taxon>Pterygota</taxon>
        <taxon>Neoptera</taxon>
        <taxon>Paraneoptera</taxon>
        <taxon>Psocodea</taxon>
        <taxon>Troctomorpha</taxon>
        <taxon>Phthiraptera</taxon>
        <taxon>Amblycera</taxon>
        <taxon>Menoponidae</taxon>
        <taxon>Menopon</taxon>
    </lineage>
</organism>
<dbReference type="CDD" id="cd07978">
    <property type="entry name" value="HFD_TAF13"/>
    <property type="match status" value="1"/>
</dbReference>
<dbReference type="GO" id="GO:0005634">
    <property type="term" value="C:nucleus"/>
    <property type="evidence" value="ECO:0007669"/>
    <property type="project" value="UniProtKB-SubCell"/>
</dbReference>
<keyword evidence="3" id="KW-0804">Transcription</keyword>
<evidence type="ECO:0000256" key="1">
    <source>
        <dbReference type="ARBA" id="ARBA00004123"/>
    </source>
</evidence>
<sequence>MMYGCGDVSSPCHDTAELVQDYMMSYVSEILVQTHNMAKIKGKTKTDDLLYFLRKDPKKYARVKELLVISEEVKSARKAIHFEGFEKE</sequence>
<evidence type="ECO:0000256" key="2">
    <source>
        <dbReference type="ARBA" id="ARBA00023015"/>
    </source>
</evidence>
<protein>
    <recommendedName>
        <fullName evidence="6">Transcription initiation factor TFIID subunit 13</fullName>
    </recommendedName>
</protein>
<dbReference type="GO" id="GO:0006366">
    <property type="term" value="P:transcription by RNA polymerase II"/>
    <property type="evidence" value="ECO:0007669"/>
    <property type="project" value="InterPro"/>
</dbReference>
<dbReference type="InterPro" id="IPR003195">
    <property type="entry name" value="TFIID_TAF13"/>
</dbReference>
<evidence type="ECO:0000256" key="6">
    <source>
        <dbReference type="ARBA" id="ARBA00040136"/>
    </source>
</evidence>
<dbReference type="PANTHER" id="PTHR11380">
    <property type="entry name" value="TRANSCRIPTION INITIATION FACTOR TFIID/SUPT3-RELATED"/>
    <property type="match status" value="1"/>
</dbReference>
<proteinExistence type="inferred from homology"/>
<name>A0AAW2H8M1_9NEOP</name>
<dbReference type="Pfam" id="PF02269">
    <property type="entry name" value="TFIID-18kDa"/>
    <property type="match status" value="1"/>
</dbReference>
<dbReference type="PANTHER" id="PTHR11380:SF5">
    <property type="entry name" value="TRANSCRIPTION INITIATION FACTOR TFIID SUBUNIT 13"/>
    <property type="match status" value="1"/>
</dbReference>
<accession>A0AAW2H8M1</accession>
<comment type="similarity">
    <text evidence="5">Belongs to the TAF13 family.</text>
</comment>
<dbReference type="GO" id="GO:0046982">
    <property type="term" value="F:protein heterodimerization activity"/>
    <property type="evidence" value="ECO:0007669"/>
    <property type="project" value="InterPro"/>
</dbReference>
<reference evidence="7" key="1">
    <citation type="journal article" date="2024" name="Gigascience">
        <title>Chromosome-level genome of the poultry shaft louse Menopon gallinae provides insight into the host-switching and adaptive evolution of parasitic lice.</title>
        <authorList>
            <person name="Xu Y."/>
            <person name="Ma L."/>
            <person name="Liu S."/>
            <person name="Liang Y."/>
            <person name="Liu Q."/>
            <person name="He Z."/>
            <person name="Tian L."/>
            <person name="Duan Y."/>
            <person name="Cai W."/>
            <person name="Li H."/>
            <person name="Song F."/>
        </authorList>
    </citation>
    <scope>NUCLEOTIDE SEQUENCE</scope>
    <source>
        <strain evidence="7">Cailab_2023a</strain>
    </source>
</reference>
<dbReference type="InterPro" id="IPR009072">
    <property type="entry name" value="Histone-fold"/>
</dbReference>
<comment type="caution">
    <text evidence="7">The sequence shown here is derived from an EMBL/GenBank/DDBJ whole genome shotgun (WGS) entry which is preliminary data.</text>
</comment>
<dbReference type="EMBL" id="JARGDH010000006">
    <property type="protein sequence ID" value="KAL0266052.1"/>
    <property type="molecule type" value="Genomic_DNA"/>
</dbReference>
<keyword evidence="2" id="KW-0805">Transcription regulation</keyword>
<dbReference type="SUPFAM" id="SSF47113">
    <property type="entry name" value="Histone-fold"/>
    <property type="match status" value="1"/>
</dbReference>